<feature type="coiled-coil region" evidence="2">
    <location>
        <begin position="138"/>
        <end position="172"/>
    </location>
</feature>
<gene>
    <name evidence="4" type="ORF">U0070_009209</name>
</gene>
<dbReference type="PROSITE" id="PS50157">
    <property type="entry name" value="ZINC_FINGER_C2H2_2"/>
    <property type="match status" value="1"/>
</dbReference>
<proteinExistence type="predicted"/>
<accession>A0AAW0HIA2</accession>
<dbReference type="PANTHER" id="PTHR28651">
    <property type="entry name" value="TRANSMEMBRANE PROTEIN 232"/>
    <property type="match status" value="1"/>
</dbReference>
<dbReference type="AlphaFoldDB" id="A0AAW0HIA2"/>
<dbReference type="InterPro" id="IPR031747">
    <property type="entry name" value="TMEM232"/>
</dbReference>
<keyword evidence="2" id="KW-0175">Coiled coil</keyword>
<organism evidence="4 5">
    <name type="scientific">Myodes glareolus</name>
    <name type="common">Bank vole</name>
    <name type="synonym">Clethrionomys glareolus</name>
    <dbReference type="NCBI Taxonomy" id="447135"/>
    <lineage>
        <taxon>Eukaryota</taxon>
        <taxon>Metazoa</taxon>
        <taxon>Chordata</taxon>
        <taxon>Craniata</taxon>
        <taxon>Vertebrata</taxon>
        <taxon>Euteleostomi</taxon>
        <taxon>Mammalia</taxon>
        <taxon>Eutheria</taxon>
        <taxon>Euarchontoglires</taxon>
        <taxon>Glires</taxon>
        <taxon>Rodentia</taxon>
        <taxon>Myomorpha</taxon>
        <taxon>Muroidea</taxon>
        <taxon>Cricetidae</taxon>
        <taxon>Arvicolinae</taxon>
        <taxon>Myodes</taxon>
    </lineage>
</organism>
<keyword evidence="1" id="KW-0479">Metal-binding</keyword>
<dbReference type="InterPro" id="IPR013087">
    <property type="entry name" value="Znf_C2H2_type"/>
</dbReference>
<keyword evidence="5" id="KW-1185">Reference proteome</keyword>
<dbReference type="EMBL" id="JBBHLL010000456">
    <property type="protein sequence ID" value="KAK7802569.1"/>
    <property type="molecule type" value="Genomic_DNA"/>
</dbReference>
<evidence type="ECO:0000256" key="1">
    <source>
        <dbReference type="PROSITE-ProRule" id="PRU00042"/>
    </source>
</evidence>
<dbReference type="SUPFAM" id="SSF57667">
    <property type="entry name" value="beta-beta-alpha zinc fingers"/>
    <property type="match status" value="1"/>
</dbReference>
<dbReference type="InterPro" id="IPR036236">
    <property type="entry name" value="Znf_C2H2_sf"/>
</dbReference>
<keyword evidence="1" id="KW-0862">Zinc</keyword>
<keyword evidence="1" id="KW-0863">Zinc-finger</keyword>
<feature type="domain" description="C2H2-type" evidence="3">
    <location>
        <begin position="34"/>
        <end position="52"/>
    </location>
</feature>
<reference evidence="4 5" key="1">
    <citation type="journal article" date="2023" name="bioRxiv">
        <title>Conserved and derived expression patterns and positive selection on dental genes reveal complex evolutionary context of ever-growing rodent molars.</title>
        <authorList>
            <person name="Calamari Z.T."/>
            <person name="Song A."/>
            <person name="Cohen E."/>
            <person name="Akter M."/>
            <person name="Roy R.D."/>
            <person name="Hallikas O."/>
            <person name="Christensen M.M."/>
            <person name="Li P."/>
            <person name="Marangoni P."/>
            <person name="Jernvall J."/>
            <person name="Klein O.D."/>
        </authorList>
    </citation>
    <scope>NUCLEOTIDE SEQUENCE [LARGE SCALE GENOMIC DNA]</scope>
    <source>
        <strain evidence="4">V071</strain>
    </source>
</reference>
<comment type="caution">
    <text evidence="4">The sequence shown here is derived from an EMBL/GenBank/DDBJ whole genome shotgun (WGS) entry which is preliminary data.</text>
</comment>
<protein>
    <recommendedName>
        <fullName evidence="3">C2H2-type domain-containing protein</fullName>
    </recommendedName>
</protein>
<evidence type="ECO:0000313" key="4">
    <source>
        <dbReference type="EMBL" id="KAK7802569.1"/>
    </source>
</evidence>
<evidence type="ECO:0000259" key="3">
    <source>
        <dbReference type="PROSITE" id="PS50157"/>
    </source>
</evidence>
<evidence type="ECO:0000313" key="5">
    <source>
        <dbReference type="Proteomes" id="UP001488838"/>
    </source>
</evidence>
<dbReference type="Gene3D" id="3.30.160.60">
    <property type="entry name" value="Classic Zinc Finger"/>
    <property type="match status" value="1"/>
</dbReference>
<dbReference type="Proteomes" id="UP001488838">
    <property type="component" value="Unassembled WGS sequence"/>
</dbReference>
<dbReference type="GO" id="GO:0008270">
    <property type="term" value="F:zinc ion binding"/>
    <property type="evidence" value="ECO:0007669"/>
    <property type="project" value="UniProtKB-KW"/>
</dbReference>
<sequence>MFPYPDFFSKADKKLAEIVDHHIHFRIHTGENSYKCNGCDKSFTNYLSLKSHYIREPILERDLANTVNVMYHFGVGYCIISLLCNLIQERNLTDWTQEENFTNVVIVMNALKCMSSKQCTPDNPCKHKTLTLVVNWQKEMEIRKLEEAACEAQKKKDEEKKEENRFQEIMKQREKKLNRKTKPYEITSLEKKDDPGKESGFCGPETTTTNRAKKITLQPSPYVKFVNGYLVLSGQGVLTSTTGTNLSDTPIMSWKIIKHLQFNHRVNPNSNRTLEYLSNESLNVLLHYRPFLLWVREGICPFPEEQKQIGLSPSSWKALQSRPPGSCGAVCPPPAPFQGSVEITGGSQLRICLILIPEEGPCQISPVPFGNRYEKRTNQSGQTLFELMQSQQDDEDWSGLVESNQEQSAPVESGLALSGPVWSKPASTGLNWCKLVRSVLDSYHVPRLVALIHIQWQQSAGIQVLTVHH</sequence>
<evidence type="ECO:0000256" key="2">
    <source>
        <dbReference type="SAM" id="Coils"/>
    </source>
</evidence>
<name>A0AAW0HIA2_MYOGA</name>
<dbReference type="PANTHER" id="PTHR28651:SF1">
    <property type="entry name" value="TRANSMEMBRANE PROTEIN 232"/>
    <property type="match status" value="1"/>
</dbReference>